<dbReference type="AlphaFoldDB" id="A0A3F3BTG5"/>
<protein>
    <submittedName>
        <fullName evidence="4">Phosphate starvation-inducible protein PhoH</fullName>
    </submittedName>
</protein>
<name>A0A3F3BTG5_KLEPN</name>
<evidence type="ECO:0000256" key="3">
    <source>
        <dbReference type="ARBA" id="ARBA00022840"/>
    </source>
</evidence>
<evidence type="ECO:0000313" key="5">
    <source>
        <dbReference type="Proteomes" id="UP000304895"/>
    </source>
</evidence>
<organism evidence="4 5">
    <name type="scientific">Klebsiella pneumoniae subsp. pneumoniae</name>
    <dbReference type="NCBI Taxonomy" id="72407"/>
    <lineage>
        <taxon>Bacteria</taxon>
        <taxon>Pseudomonadati</taxon>
        <taxon>Pseudomonadota</taxon>
        <taxon>Gammaproteobacteria</taxon>
        <taxon>Enterobacterales</taxon>
        <taxon>Enterobacteriaceae</taxon>
        <taxon>Klebsiella/Raoultella group</taxon>
        <taxon>Klebsiella</taxon>
        <taxon>Klebsiella pneumoniae complex</taxon>
    </lineage>
</organism>
<dbReference type="GO" id="GO:0005829">
    <property type="term" value="C:cytosol"/>
    <property type="evidence" value="ECO:0007669"/>
    <property type="project" value="TreeGrafter"/>
</dbReference>
<dbReference type="GO" id="GO:0005524">
    <property type="term" value="F:ATP binding"/>
    <property type="evidence" value="ECO:0007669"/>
    <property type="project" value="UniProtKB-KW"/>
</dbReference>
<dbReference type="Gene3D" id="3.40.50.300">
    <property type="entry name" value="P-loop containing nucleotide triphosphate hydrolases"/>
    <property type="match status" value="1"/>
</dbReference>
<keyword evidence="2" id="KW-0547">Nucleotide-binding</keyword>
<accession>A0A3F3BTG5</accession>
<dbReference type="NCBIfam" id="NF007827">
    <property type="entry name" value="PRK10536.1"/>
    <property type="match status" value="1"/>
</dbReference>
<dbReference type="PANTHER" id="PTHR30473:SF3">
    <property type="entry name" value="PROTEIN PHOH"/>
    <property type="match status" value="1"/>
</dbReference>
<dbReference type="InterPro" id="IPR003714">
    <property type="entry name" value="PhoH"/>
</dbReference>
<dbReference type="SUPFAM" id="SSF52540">
    <property type="entry name" value="P-loop containing nucleoside triphosphate hydrolases"/>
    <property type="match status" value="1"/>
</dbReference>
<proteinExistence type="inferred from homology"/>
<comment type="caution">
    <text evidence="4">The sequence shown here is derived from an EMBL/GenBank/DDBJ whole genome shotgun (WGS) entry which is preliminary data.</text>
</comment>
<dbReference type="InterPro" id="IPR027417">
    <property type="entry name" value="P-loop_NTPase"/>
</dbReference>
<gene>
    <name evidence="4" type="primary">phoH</name>
    <name evidence="4" type="ORF">E9161_19980</name>
</gene>
<dbReference type="EMBL" id="SSUJ01000018">
    <property type="protein sequence ID" value="THI26642.1"/>
    <property type="molecule type" value="Genomic_DNA"/>
</dbReference>
<dbReference type="Proteomes" id="UP000304895">
    <property type="component" value="Unassembled WGS sequence"/>
</dbReference>
<reference evidence="4 5" key="1">
    <citation type="submission" date="2019-04" db="EMBL/GenBank/DDBJ databases">
        <authorList>
            <person name="Fouts D."/>
            <person name="Sutton G."/>
            <person name="Singh I."/>
            <person name="Nguyen K."/>
        </authorList>
    </citation>
    <scope>NUCLEOTIDE SEQUENCE [LARGE SCALE GENOMIC DNA]</scope>
    <source>
        <strain evidence="4 5">55</strain>
    </source>
</reference>
<comment type="similarity">
    <text evidence="1">Belongs to the PhoH family.</text>
</comment>
<dbReference type="Pfam" id="PF02562">
    <property type="entry name" value="PhoH"/>
    <property type="match status" value="1"/>
</dbReference>
<dbReference type="PANTHER" id="PTHR30473">
    <property type="entry name" value="PROTEIN PHOH"/>
    <property type="match status" value="1"/>
</dbReference>
<keyword evidence="3" id="KW-0067">ATP-binding</keyword>
<dbReference type="InterPro" id="IPR051451">
    <property type="entry name" value="PhoH2-like"/>
</dbReference>
<evidence type="ECO:0000256" key="1">
    <source>
        <dbReference type="ARBA" id="ARBA00010393"/>
    </source>
</evidence>
<sequence>MTYLLYLSILGIVLPVTHLKGLNMGNKRKQARRAARQALKSKSRILGYEIDTIIVDELASAAPALPPKPKRDTSSIEARNEAQAHYLISLDSKALTFATGEAGCGKTFLATAVAAQRLLDKEVDRIIVTRPVLQAEEDLGFLPGDMAEKFAPFFRPVYDVLQKRLGASFLEYCLKPEVAKVEIAPFAYMRGRTFENAVVILDEAQNVTASQMKMFLTRMGENVTVIVNGDVTQCDLPGNVKSGLEDALQRFQPSRQVGLIEFTAEDCVRSDLCKVALQAYL</sequence>
<evidence type="ECO:0000256" key="2">
    <source>
        <dbReference type="ARBA" id="ARBA00022741"/>
    </source>
</evidence>
<evidence type="ECO:0000313" key="4">
    <source>
        <dbReference type="EMBL" id="THI26642.1"/>
    </source>
</evidence>